<dbReference type="Pfam" id="PF00561">
    <property type="entry name" value="Abhydrolase_1"/>
    <property type="match status" value="1"/>
</dbReference>
<dbReference type="PANTHER" id="PTHR43798">
    <property type="entry name" value="MONOACYLGLYCEROL LIPASE"/>
    <property type="match status" value="1"/>
</dbReference>
<keyword evidence="1 4" id="KW-0378">Hydrolase</keyword>
<evidence type="ECO:0000313" key="5">
    <source>
        <dbReference type="Proteomes" id="UP001597010"/>
    </source>
</evidence>
<keyword evidence="5" id="KW-1185">Reference proteome</keyword>
<keyword evidence="2" id="KW-0732">Signal</keyword>
<proteinExistence type="predicted"/>
<gene>
    <name evidence="4" type="ORF">ACFQZX_06590</name>
</gene>
<dbReference type="Gene3D" id="3.40.50.1820">
    <property type="entry name" value="alpha/beta hydrolase"/>
    <property type="match status" value="1"/>
</dbReference>
<dbReference type="SUPFAM" id="SSF53474">
    <property type="entry name" value="alpha/beta-Hydrolases"/>
    <property type="match status" value="1"/>
</dbReference>
<comment type="caution">
    <text evidence="4">The sequence shown here is derived from an EMBL/GenBank/DDBJ whole genome shotgun (WGS) entry which is preliminary data.</text>
</comment>
<accession>A0ABW3ASN5</accession>
<dbReference type="GO" id="GO:0016787">
    <property type="term" value="F:hydrolase activity"/>
    <property type="evidence" value="ECO:0007669"/>
    <property type="project" value="UniProtKB-KW"/>
</dbReference>
<dbReference type="InterPro" id="IPR000073">
    <property type="entry name" value="AB_hydrolase_1"/>
</dbReference>
<name>A0ABW3ASN5_9SPHI</name>
<evidence type="ECO:0000313" key="4">
    <source>
        <dbReference type="EMBL" id="MFD0793279.1"/>
    </source>
</evidence>
<dbReference type="Proteomes" id="UP001597010">
    <property type="component" value="Unassembled WGS sequence"/>
</dbReference>
<sequence>MLFKWSVLLFLAFISISTVPVMAQSHYTTTEFFVQNGPLQLQVRKITENIYSSRKKIPILLVHGGTGAITSFDLETPDDASFGKALSDAGFAVYLMNIRGWERSTAPAYPLNDTALVAGSCQEAAADIDAVVSYILKDNPGKKINLFGWATGGHWASYYTTLHNEKVSHLIILNSLYGVKSPWIFNQAFADPVDSLKFNNSIPVMRQSDEQAMINIWGTGTNADTTIKADSAVIKSFAKTAVSFNTEHLLKVPGGFRKESFYMANGKKYWDAKDIAVPTLLIRGENDFWSRPIDLETYFNELPAGIVKKKITMPNAGHFLFLDIYGNGRRKLIIAINNFVRKDL</sequence>
<dbReference type="InterPro" id="IPR050266">
    <property type="entry name" value="AB_hydrolase_sf"/>
</dbReference>
<evidence type="ECO:0000256" key="2">
    <source>
        <dbReference type="SAM" id="SignalP"/>
    </source>
</evidence>
<reference evidence="5" key="1">
    <citation type="journal article" date="2019" name="Int. J. Syst. Evol. Microbiol.">
        <title>The Global Catalogue of Microorganisms (GCM) 10K type strain sequencing project: providing services to taxonomists for standard genome sequencing and annotation.</title>
        <authorList>
            <consortium name="The Broad Institute Genomics Platform"/>
            <consortium name="The Broad Institute Genome Sequencing Center for Infectious Disease"/>
            <person name="Wu L."/>
            <person name="Ma J."/>
        </authorList>
    </citation>
    <scope>NUCLEOTIDE SEQUENCE [LARGE SCALE GENOMIC DNA]</scope>
    <source>
        <strain evidence="5">CCUG 61484</strain>
    </source>
</reference>
<dbReference type="PANTHER" id="PTHR43798:SF31">
    <property type="entry name" value="AB HYDROLASE SUPERFAMILY PROTEIN YCLE"/>
    <property type="match status" value="1"/>
</dbReference>
<dbReference type="InterPro" id="IPR029058">
    <property type="entry name" value="AB_hydrolase_fold"/>
</dbReference>
<evidence type="ECO:0000256" key="1">
    <source>
        <dbReference type="ARBA" id="ARBA00022801"/>
    </source>
</evidence>
<protein>
    <submittedName>
        <fullName evidence="4">Alpha/beta hydrolase</fullName>
    </submittedName>
</protein>
<feature type="signal peptide" evidence="2">
    <location>
        <begin position="1"/>
        <end position="23"/>
    </location>
</feature>
<organism evidence="4 5">
    <name type="scientific">Mucilaginibacter litoreus</name>
    <dbReference type="NCBI Taxonomy" id="1048221"/>
    <lineage>
        <taxon>Bacteria</taxon>
        <taxon>Pseudomonadati</taxon>
        <taxon>Bacteroidota</taxon>
        <taxon>Sphingobacteriia</taxon>
        <taxon>Sphingobacteriales</taxon>
        <taxon>Sphingobacteriaceae</taxon>
        <taxon>Mucilaginibacter</taxon>
    </lineage>
</organism>
<dbReference type="EMBL" id="JBHTHZ010000003">
    <property type="protein sequence ID" value="MFD0793279.1"/>
    <property type="molecule type" value="Genomic_DNA"/>
</dbReference>
<evidence type="ECO:0000259" key="3">
    <source>
        <dbReference type="Pfam" id="PF00561"/>
    </source>
</evidence>
<dbReference type="RefSeq" id="WP_377112854.1">
    <property type="nucleotide sequence ID" value="NZ_JBHTHZ010000003.1"/>
</dbReference>
<feature type="chain" id="PRO_5046636192" evidence="2">
    <location>
        <begin position="24"/>
        <end position="344"/>
    </location>
</feature>
<feature type="domain" description="AB hydrolase-1" evidence="3">
    <location>
        <begin position="58"/>
        <end position="323"/>
    </location>
</feature>